<dbReference type="InterPro" id="IPR016136">
    <property type="entry name" value="DNA_helicase_N/primase_C"/>
</dbReference>
<keyword evidence="6 12" id="KW-0347">Helicase</keyword>
<dbReference type="Pfam" id="PF00772">
    <property type="entry name" value="DnaB"/>
    <property type="match status" value="1"/>
</dbReference>
<evidence type="ECO:0000256" key="4">
    <source>
        <dbReference type="ARBA" id="ARBA00022741"/>
    </source>
</evidence>
<organism evidence="14 15">
    <name type="scientific">Brotonthovivens ammoniilytica</name>
    <dbReference type="NCBI Taxonomy" id="2981725"/>
    <lineage>
        <taxon>Bacteria</taxon>
        <taxon>Bacillati</taxon>
        <taxon>Bacillota</taxon>
        <taxon>Clostridia</taxon>
        <taxon>Lachnospirales</taxon>
        <taxon>Lachnospiraceae</taxon>
        <taxon>Brotonthovivens</taxon>
    </lineage>
</organism>
<evidence type="ECO:0000259" key="13">
    <source>
        <dbReference type="PROSITE" id="PS51199"/>
    </source>
</evidence>
<keyword evidence="4 12" id="KW-0547">Nucleotide-binding</keyword>
<evidence type="ECO:0000256" key="9">
    <source>
        <dbReference type="ARBA" id="ARBA00023235"/>
    </source>
</evidence>
<feature type="domain" description="SF4 helicase" evidence="13">
    <location>
        <begin position="179"/>
        <end position="444"/>
    </location>
</feature>
<keyword evidence="2 12" id="KW-0639">Primosome</keyword>
<evidence type="ECO:0000256" key="5">
    <source>
        <dbReference type="ARBA" id="ARBA00022801"/>
    </source>
</evidence>
<evidence type="ECO:0000256" key="12">
    <source>
        <dbReference type="RuleBase" id="RU362085"/>
    </source>
</evidence>
<dbReference type="PROSITE" id="PS51199">
    <property type="entry name" value="SF4_HELICASE"/>
    <property type="match status" value="1"/>
</dbReference>
<dbReference type="InterPro" id="IPR027417">
    <property type="entry name" value="P-loop_NTPase"/>
</dbReference>
<dbReference type="RefSeq" id="WP_158425606.1">
    <property type="nucleotide sequence ID" value="NZ_JAOQJQ010000004.1"/>
</dbReference>
<comment type="catalytic activity">
    <reaction evidence="10 12">
        <text>ATP + H2O = ADP + phosphate + H(+)</text>
        <dbReference type="Rhea" id="RHEA:13065"/>
        <dbReference type="ChEBI" id="CHEBI:15377"/>
        <dbReference type="ChEBI" id="CHEBI:15378"/>
        <dbReference type="ChEBI" id="CHEBI:30616"/>
        <dbReference type="ChEBI" id="CHEBI:43474"/>
        <dbReference type="ChEBI" id="CHEBI:456216"/>
        <dbReference type="EC" id="5.6.2.3"/>
    </reaction>
</comment>
<keyword evidence="9" id="KW-0413">Isomerase</keyword>
<dbReference type="InterPro" id="IPR007693">
    <property type="entry name" value="DNA_helicase_DnaB-like_N"/>
</dbReference>
<reference evidence="14 15" key="1">
    <citation type="journal article" date="2021" name="ISME Commun">
        <title>Automated analysis of genomic sequences facilitates high-throughput and comprehensive description of bacteria.</title>
        <authorList>
            <person name="Hitch T.C.A."/>
        </authorList>
    </citation>
    <scope>NUCLEOTIDE SEQUENCE [LARGE SCALE GENOMIC DNA]</scope>
    <source>
        <strain evidence="14 15">Sanger_109</strain>
    </source>
</reference>
<dbReference type="Gene3D" id="3.40.50.300">
    <property type="entry name" value="P-loop containing nucleotide triphosphate hydrolases"/>
    <property type="match status" value="1"/>
</dbReference>
<dbReference type="EC" id="5.6.2.3" evidence="11 12"/>
<dbReference type="InterPro" id="IPR007692">
    <property type="entry name" value="DNA_helicase_DnaB"/>
</dbReference>
<evidence type="ECO:0000256" key="8">
    <source>
        <dbReference type="ARBA" id="ARBA00023125"/>
    </source>
</evidence>
<evidence type="ECO:0000313" key="14">
    <source>
        <dbReference type="EMBL" id="MCU6762952.1"/>
    </source>
</evidence>
<keyword evidence="8 12" id="KW-0238">DNA-binding</keyword>
<dbReference type="NCBIfam" id="NF004384">
    <property type="entry name" value="PRK05748.1"/>
    <property type="match status" value="1"/>
</dbReference>
<dbReference type="EMBL" id="JAOQJQ010000004">
    <property type="protein sequence ID" value="MCU6762952.1"/>
    <property type="molecule type" value="Genomic_DNA"/>
</dbReference>
<dbReference type="InterPro" id="IPR007694">
    <property type="entry name" value="DNA_helicase_DnaB-like_C"/>
</dbReference>
<evidence type="ECO:0000256" key="10">
    <source>
        <dbReference type="ARBA" id="ARBA00048954"/>
    </source>
</evidence>
<sequence length="444" mass="49903">MEETLLNRMMPNSKEAEGAVIGSMILNRDAIVTVSEMLTKGDFYYSQYGILFETIVELYNEGAPVDLITLQNRLKEKNVPPEISSLEYVKDLYETNPVSANIKHYGKIVSEKAVLRRLIKAAETIENDCYQEQEGLDSILEETEKNIFGLLQNRSNDDYVPIRKVVMNALDRIEAASKTQGNVTGIPTGFNSLDYKLSGLQPSDMVLVAARPSMGKTAFVLNIAQHVTLKEHMATAIFSLEMSKEQLVNRLFALQAPMDAQVLRSGNLADSDWSKLMEAAGQIAASPLIIDDTPGISISELRSKCRKYKLEHDLKLVIIDYLQLMSGSGKSDSRQQEISDISRSLKQLARELSVPVVALSQLSRQVEQRPEHRPMLSDLRESGAIEQDADVVMFIYRDDYYNKDSEKKGIAEIIIAKQRNGPIGTVELAWLPEFTRFEDPIQYE</sequence>
<name>A0ABT2TL63_9FIRM</name>
<evidence type="ECO:0000256" key="7">
    <source>
        <dbReference type="ARBA" id="ARBA00022840"/>
    </source>
</evidence>
<comment type="function">
    <text evidence="12">The main replicative DNA helicase, it participates in initiation and elongation during chromosome replication. Travels ahead of the DNA replisome, separating dsDNA into templates for DNA synthesis. A processive ATP-dependent 5'-3' DNA helicase it has DNA-dependent ATPase activity.</text>
</comment>
<evidence type="ECO:0000256" key="11">
    <source>
        <dbReference type="NCBIfam" id="TIGR00665"/>
    </source>
</evidence>
<protein>
    <recommendedName>
        <fullName evidence="11 12">Replicative DNA helicase</fullName>
        <ecNumber evidence="11 12">5.6.2.3</ecNumber>
    </recommendedName>
</protein>
<proteinExistence type="inferred from homology"/>
<evidence type="ECO:0000256" key="3">
    <source>
        <dbReference type="ARBA" id="ARBA00022705"/>
    </source>
</evidence>
<dbReference type="SUPFAM" id="SSF52540">
    <property type="entry name" value="P-loop containing nucleoside triphosphate hydrolases"/>
    <property type="match status" value="1"/>
</dbReference>
<dbReference type="Pfam" id="PF03796">
    <property type="entry name" value="DnaB_C"/>
    <property type="match status" value="1"/>
</dbReference>
<keyword evidence="7 12" id="KW-0067">ATP-binding</keyword>
<evidence type="ECO:0000256" key="6">
    <source>
        <dbReference type="ARBA" id="ARBA00022806"/>
    </source>
</evidence>
<evidence type="ECO:0000256" key="2">
    <source>
        <dbReference type="ARBA" id="ARBA00022515"/>
    </source>
</evidence>
<dbReference type="PANTHER" id="PTHR30153:SF2">
    <property type="entry name" value="REPLICATIVE DNA HELICASE"/>
    <property type="match status" value="1"/>
</dbReference>
<gene>
    <name evidence="14" type="primary">dnaB</name>
    <name evidence="14" type="ORF">OCV88_11475</name>
</gene>
<dbReference type="GO" id="GO:0016787">
    <property type="term" value="F:hydrolase activity"/>
    <property type="evidence" value="ECO:0007669"/>
    <property type="project" value="UniProtKB-KW"/>
</dbReference>
<dbReference type="SUPFAM" id="SSF48024">
    <property type="entry name" value="N-terminal domain of DnaB helicase"/>
    <property type="match status" value="1"/>
</dbReference>
<dbReference type="InterPro" id="IPR036185">
    <property type="entry name" value="DNA_heli_DnaB-like_N_sf"/>
</dbReference>
<dbReference type="NCBIfam" id="TIGR00665">
    <property type="entry name" value="DnaB"/>
    <property type="match status" value="1"/>
</dbReference>
<dbReference type="PANTHER" id="PTHR30153">
    <property type="entry name" value="REPLICATIVE DNA HELICASE DNAB"/>
    <property type="match status" value="1"/>
</dbReference>
<evidence type="ECO:0000256" key="1">
    <source>
        <dbReference type="ARBA" id="ARBA00008428"/>
    </source>
</evidence>
<accession>A0ABT2TL63</accession>
<dbReference type="Proteomes" id="UP001652442">
    <property type="component" value="Unassembled WGS sequence"/>
</dbReference>
<comment type="similarity">
    <text evidence="1 12">Belongs to the helicase family. DnaB subfamily.</text>
</comment>
<keyword evidence="5 12" id="KW-0378">Hydrolase</keyword>
<dbReference type="GO" id="GO:0003678">
    <property type="term" value="F:DNA helicase activity"/>
    <property type="evidence" value="ECO:0007669"/>
    <property type="project" value="UniProtKB-EC"/>
</dbReference>
<dbReference type="CDD" id="cd00984">
    <property type="entry name" value="DnaB_C"/>
    <property type="match status" value="1"/>
</dbReference>
<comment type="caution">
    <text evidence="14">The sequence shown here is derived from an EMBL/GenBank/DDBJ whole genome shotgun (WGS) entry which is preliminary data.</text>
</comment>
<keyword evidence="15" id="KW-1185">Reference proteome</keyword>
<keyword evidence="3 12" id="KW-0235">DNA replication</keyword>
<evidence type="ECO:0000313" key="15">
    <source>
        <dbReference type="Proteomes" id="UP001652442"/>
    </source>
</evidence>
<dbReference type="Gene3D" id="1.10.860.10">
    <property type="entry name" value="DNAb Helicase, Chain A"/>
    <property type="match status" value="1"/>
</dbReference>